<dbReference type="Proteomes" id="UP000256964">
    <property type="component" value="Unassembled WGS sequence"/>
</dbReference>
<feature type="region of interest" description="Disordered" evidence="1">
    <location>
        <begin position="966"/>
        <end position="988"/>
    </location>
</feature>
<feature type="compositionally biased region" description="Basic and acidic residues" evidence="1">
    <location>
        <begin position="415"/>
        <end position="427"/>
    </location>
</feature>
<keyword evidence="3" id="KW-1185">Reference proteome</keyword>
<sequence length="988" mass="108241">MTDDLYVDPNAWPVEARQYLALFDSPLPSSIFSQDSAFMCDAARQLHESLVLTVRADVHGADALPTGPFSDDLYAAILHQATEIWRAHRVPGHIVLPEVVNMLVLLLRHVYPLHELRISTSYAVAKPRLSGVCTATGLHRTAVLIMRERYDSHCDDIPSPPGSERSTSFTPGLDASLDAPYTSGLDFSARPDDGASDGCEFHGRAGSDVDVELLPASERSNTCDRPSRPRIQKCADSCCDEHFDSATEFDDLGICETLWSSESGDSQMDALYRTCVGHDQQLECSGDASPQGAAVVCVDTVDGISTLLESALHHRSALGVRGPLVGLLCEQTSAIIQPVVGWSDNSHTEDENELPEVRMSLFNGRSFDLSSPVEAIKLGLFLEGVKQVSLADPSRRDKSPLRCWRADLRPRVPFRDDSDEVRDEHIRQKSSTAARQRASHQTPPRKRQRIESTEGSSSPDNCPYITVKSRSRHRLSSYFFARRVVKMSTLEDVFRLPDAYVNATALVCFGDNLLSSMPKQLCPNPHLHEIIRQLDCEYQILIEKDQVIGLARPAVQAVIKAIMCSILHVVATARDVFPFCEDTADTNETAYRHLWDQLIALVVNACTSPDISFYREAELFLPENPVVAEPKVADEIRKKCVETFSTVHPPSLGLDSYRETAYIEWTKAHTTLLAILKSGSMDAFNAEPIQAVADGFLALSVADAYSSDDVAEKTTIFAPPPFRPPEDPGGNGRSWPPSATPQVRRFKDSAFRGNAPRRRYTPEEKLADGGASPDASNEVSEAATAAGDEPVADAPPAGPDCPQSLAPLAGAHRTPGTLDLGLLSIEHTKFLLQEVAEEAATDQSRLCQAAMVTHMRLFGITRFPVFGIITRGFEGVMTCAWADETVAVKDIAEILQAGIHNHKGPLETYKSEVTVLADQHATLVDIRSPADVLNIATFVAYIVCEHGPLLRRMFCLKKEVAGGRKVAKDADPKPGGVEASFDCNDRIR</sequence>
<evidence type="ECO:0000313" key="3">
    <source>
        <dbReference type="Proteomes" id="UP000256964"/>
    </source>
</evidence>
<feature type="compositionally biased region" description="Polar residues" evidence="1">
    <location>
        <begin position="429"/>
        <end position="442"/>
    </location>
</feature>
<dbReference type="EMBL" id="KZ857379">
    <property type="protein sequence ID" value="RDX57405.1"/>
    <property type="molecule type" value="Genomic_DNA"/>
</dbReference>
<protein>
    <submittedName>
        <fullName evidence="2">Uncharacterized protein</fullName>
    </submittedName>
</protein>
<name>A0A371DXY4_9APHY</name>
<accession>A0A371DXY4</accession>
<reference evidence="2 3" key="1">
    <citation type="journal article" date="2018" name="Biotechnol. Biofuels">
        <title>Integrative visual omics of the white-rot fungus Polyporus brumalis exposes the biotechnological potential of its oxidative enzymes for delignifying raw plant biomass.</title>
        <authorList>
            <person name="Miyauchi S."/>
            <person name="Rancon A."/>
            <person name="Drula E."/>
            <person name="Hage H."/>
            <person name="Chaduli D."/>
            <person name="Favel A."/>
            <person name="Grisel S."/>
            <person name="Henrissat B."/>
            <person name="Herpoel-Gimbert I."/>
            <person name="Ruiz-Duenas F.J."/>
            <person name="Chevret D."/>
            <person name="Hainaut M."/>
            <person name="Lin J."/>
            <person name="Wang M."/>
            <person name="Pangilinan J."/>
            <person name="Lipzen A."/>
            <person name="Lesage-Meessen L."/>
            <person name="Navarro D."/>
            <person name="Riley R."/>
            <person name="Grigoriev I.V."/>
            <person name="Zhou S."/>
            <person name="Raouche S."/>
            <person name="Rosso M.N."/>
        </authorList>
    </citation>
    <scope>NUCLEOTIDE SEQUENCE [LARGE SCALE GENOMIC DNA]</scope>
    <source>
        <strain evidence="2 3">BRFM 1820</strain>
    </source>
</reference>
<evidence type="ECO:0000256" key="1">
    <source>
        <dbReference type="SAM" id="MobiDB-lite"/>
    </source>
</evidence>
<dbReference type="AlphaFoldDB" id="A0A371DXY4"/>
<feature type="region of interest" description="Disordered" evidence="1">
    <location>
        <begin position="415"/>
        <end position="463"/>
    </location>
</feature>
<dbReference type="OrthoDB" id="2758165at2759"/>
<evidence type="ECO:0000313" key="2">
    <source>
        <dbReference type="EMBL" id="RDX57405.1"/>
    </source>
</evidence>
<organism evidence="2 3">
    <name type="scientific">Lentinus brumalis</name>
    <dbReference type="NCBI Taxonomy" id="2498619"/>
    <lineage>
        <taxon>Eukaryota</taxon>
        <taxon>Fungi</taxon>
        <taxon>Dikarya</taxon>
        <taxon>Basidiomycota</taxon>
        <taxon>Agaricomycotina</taxon>
        <taxon>Agaricomycetes</taxon>
        <taxon>Polyporales</taxon>
        <taxon>Polyporaceae</taxon>
        <taxon>Lentinus</taxon>
    </lineage>
</organism>
<proteinExistence type="predicted"/>
<feature type="region of interest" description="Disordered" evidence="1">
    <location>
        <begin position="715"/>
        <end position="812"/>
    </location>
</feature>
<gene>
    <name evidence="2" type="ORF">OH76DRAFT_37446</name>
</gene>